<keyword evidence="6" id="KW-1185">Reference proteome</keyword>
<dbReference type="InterPro" id="IPR000608">
    <property type="entry name" value="UBC"/>
</dbReference>
<dbReference type="STRING" id="559304.G8YUF2"/>
<keyword evidence="3" id="KW-0067">ATP-binding</keyword>
<dbReference type="InterPro" id="IPR050113">
    <property type="entry name" value="Ub_conjugating_enzyme"/>
</dbReference>
<name>G8YUF2_PICSO</name>
<dbReference type="PANTHER" id="PTHR24067">
    <property type="entry name" value="UBIQUITIN-CONJUGATING ENZYME E2"/>
    <property type="match status" value="1"/>
</dbReference>
<evidence type="ECO:0000313" key="5">
    <source>
        <dbReference type="EMBL" id="CCE72485.1"/>
    </source>
</evidence>
<dbReference type="EMBL" id="FO082059">
    <property type="protein sequence ID" value="CCE72485.1"/>
    <property type="molecule type" value="Genomic_DNA"/>
</dbReference>
<dbReference type="Proteomes" id="UP000005222">
    <property type="component" value="Chromosome A"/>
</dbReference>
<dbReference type="InParanoid" id="G8YUF2"/>
<keyword evidence="2" id="KW-0833">Ubl conjugation pathway</keyword>
<sequence>MSSASTVLPECDTLLRPLPHHIKDVFSRDASSACKQVLLKEYQQAQKSPYEHATVHMDEQNIRVWYFLLNGPSGTPYERGLYLGFMLFPSDFPFSPPEIQIISPTGRFKQRHAICLSFSSFHSEAWNASWTVEKILLALNSFMVSDEWAAGCTDPKTSSVEYMRSIAAASKEWLYYRCSVFPDVFPQEYRVLSKIFDNSYRLSSESVSNIQKCQEQPMPCSDAKICYSVSLMLPYVLNEPLQSSRRFVRKMDRIDDFLQNLQEILLVLSDHTSAKRSLILAKYFSLSSSDTDVRNLELFHSDHYKCDSSPSISHSFYSDSETDIDVALSTDYICSSNVSE</sequence>
<dbReference type="OrthoDB" id="9978460at2759"/>
<dbReference type="SUPFAM" id="SSF54495">
    <property type="entry name" value="UBC-like"/>
    <property type="match status" value="1"/>
</dbReference>
<keyword evidence="1" id="KW-0547">Nucleotide-binding</keyword>
<dbReference type="Pfam" id="PF00179">
    <property type="entry name" value="UQ_con"/>
    <property type="match status" value="1"/>
</dbReference>
<evidence type="ECO:0000256" key="3">
    <source>
        <dbReference type="ARBA" id="ARBA00022840"/>
    </source>
</evidence>
<dbReference type="eggNOG" id="KOG0894">
    <property type="taxonomic scope" value="Eukaryota"/>
</dbReference>
<dbReference type="OMA" id="EANICIW"/>
<dbReference type="GO" id="GO:0005524">
    <property type="term" value="F:ATP binding"/>
    <property type="evidence" value="ECO:0007669"/>
    <property type="project" value="UniProtKB-KW"/>
</dbReference>
<evidence type="ECO:0000256" key="2">
    <source>
        <dbReference type="ARBA" id="ARBA00022786"/>
    </source>
</evidence>
<dbReference type="CDD" id="cd23799">
    <property type="entry name" value="UBCc_UBE2J"/>
    <property type="match status" value="1"/>
</dbReference>
<proteinExistence type="predicted"/>
<dbReference type="AlphaFoldDB" id="G8YUF2"/>
<dbReference type="SMART" id="SM00212">
    <property type="entry name" value="UBCc"/>
    <property type="match status" value="1"/>
</dbReference>
<organism evidence="5 6">
    <name type="scientific">Pichia sorbitophila (strain ATCC MYA-4447 / BCRC 22081 / CBS 7064 / NBRC 10061 / NRRL Y-12695)</name>
    <name type="common">Hybrid yeast</name>
    <dbReference type="NCBI Taxonomy" id="559304"/>
    <lineage>
        <taxon>Eukaryota</taxon>
        <taxon>Fungi</taxon>
        <taxon>Dikarya</taxon>
        <taxon>Ascomycota</taxon>
        <taxon>Saccharomycotina</taxon>
        <taxon>Pichiomycetes</taxon>
        <taxon>Debaryomycetaceae</taxon>
        <taxon>Millerozyma</taxon>
    </lineage>
</organism>
<protein>
    <submittedName>
        <fullName evidence="5">Piso0_000061 protein</fullName>
    </submittedName>
</protein>
<dbReference type="InterPro" id="IPR016135">
    <property type="entry name" value="UBQ-conjugating_enzyme/RWD"/>
</dbReference>
<gene>
    <name evidence="5" type="primary">Piso0_000061</name>
    <name evidence="5" type="ORF">GNLVRS01_PISO0A01188g</name>
</gene>
<evidence type="ECO:0000256" key="1">
    <source>
        <dbReference type="ARBA" id="ARBA00022741"/>
    </source>
</evidence>
<dbReference type="Gene3D" id="3.10.110.10">
    <property type="entry name" value="Ubiquitin Conjugating Enzyme"/>
    <property type="match status" value="1"/>
</dbReference>
<dbReference type="HOGENOM" id="CLU_909188_0_0_1"/>
<accession>G8YUF2</accession>
<feature type="domain" description="UBC core" evidence="4">
    <location>
        <begin position="33"/>
        <end position="198"/>
    </location>
</feature>
<evidence type="ECO:0000313" key="6">
    <source>
        <dbReference type="Proteomes" id="UP000005222"/>
    </source>
</evidence>
<reference evidence="5 6" key="1">
    <citation type="journal article" date="2012" name="G3 (Bethesda)">
        <title>Pichia sorbitophila, an interspecies yeast hybrid reveals early steps of genome resolution following polyploidization.</title>
        <authorList>
            <person name="Leh Louis V."/>
            <person name="Despons L."/>
            <person name="Friedrich A."/>
            <person name="Martin T."/>
            <person name="Durrens P."/>
            <person name="Casaregola S."/>
            <person name="Neuveglise C."/>
            <person name="Fairhead C."/>
            <person name="Marck C."/>
            <person name="Cruz J.A."/>
            <person name="Straub M.L."/>
            <person name="Kugler V."/>
            <person name="Sacerdot C."/>
            <person name="Uzunov Z."/>
            <person name="Thierry A."/>
            <person name="Weiss S."/>
            <person name="Bleykasten C."/>
            <person name="De Montigny J."/>
            <person name="Jacques N."/>
            <person name="Jung P."/>
            <person name="Lemaire M."/>
            <person name="Mallet S."/>
            <person name="Morel G."/>
            <person name="Richard G.F."/>
            <person name="Sarkar A."/>
            <person name="Savel G."/>
            <person name="Schacherer J."/>
            <person name="Seret M.L."/>
            <person name="Talla E."/>
            <person name="Samson G."/>
            <person name="Jubin C."/>
            <person name="Poulain J."/>
            <person name="Vacherie B."/>
            <person name="Barbe V."/>
            <person name="Pelletier E."/>
            <person name="Sherman D.J."/>
            <person name="Westhof E."/>
            <person name="Weissenbach J."/>
            <person name="Baret P.V."/>
            <person name="Wincker P."/>
            <person name="Gaillardin C."/>
            <person name="Dujon B."/>
            <person name="Souciet J.L."/>
        </authorList>
    </citation>
    <scope>NUCLEOTIDE SEQUENCE [LARGE SCALE GENOMIC DNA]</scope>
    <source>
        <strain evidence="6">ATCC MYA-4447 / BCRC 22081 / CBS 7064 / NBRC 10061 / NRRL Y-12695</strain>
    </source>
</reference>
<dbReference type="PROSITE" id="PS50127">
    <property type="entry name" value="UBC_2"/>
    <property type="match status" value="1"/>
</dbReference>
<evidence type="ECO:0000259" key="4">
    <source>
        <dbReference type="PROSITE" id="PS50127"/>
    </source>
</evidence>